<dbReference type="KEGG" id="rama:IDM48_09785"/>
<evidence type="ECO:0000256" key="3">
    <source>
        <dbReference type="ARBA" id="ARBA00023163"/>
    </source>
</evidence>
<protein>
    <submittedName>
        <fullName evidence="6">TetR/AcrR family transcriptional regulator</fullName>
    </submittedName>
</protein>
<dbReference type="PANTHER" id="PTHR30055">
    <property type="entry name" value="HTH-TYPE TRANSCRIPTIONAL REGULATOR RUTR"/>
    <property type="match status" value="1"/>
</dbReference>
<dbReference type="GO" id="GO:0003700">
    <property type="term" value="F:DNA-binding transcription factor activity"/>
    <property type="evidence" value="ECO:0007669"/>
    <property type="project" value="TreeGrafter"/>
</dbReference>
<reference evidence="6 7" key="1">
    <citation type="submission" date="2020-09" db="EMBL/GenBank/DDBJ databases">
        <title>Investigation of environmental microbe.</title>
        <authorList>
            <person name="Ou Y."/>
            <person name="Kang Q."/>
        </authorList>
    </citation>
    <scope>NUCLEOTIDE SEQUENCE [LARGE SCALE GENOMIC DNA]</scope>
    <source>
        <strain evidence="6 7">KJZ-9</strain>
    </source>
</reference>
<dbReference type="Proteomes" id="UP000516421">
    <property type="component" value="Chromosome"/>
</dbReference>
<dbReference type="InterPro" id="IPR001647">
    <property type="entry name" value="HTH_TetR"/>
</dbReference>
<evidence type="ECO:0000256" key="4">
    <source>
        <dbReference type="PROSITE-ProRule" id="PRU00335"/>
    </source>
</evidence>
<evidence type="ECO:0000313" key="6">
    <source>
        <dbReference type="EMBL" id="QNV39637.1"/>
    </source>
</evidence>
<dbReference type="Pfam" id="PF00440">
    <property type="entry name" value="TetR_N"/>
    <property type="match status" value="1"/>
</dbReference>
<keyword evidence="7" id="KW-1185">Reference proteome</keyword>
<sequence length="178" mass="19820">MRADAVRNRQKIVEVASELMDDVGAQFSMDAVAKAARVGAGTLYRHFPTRELLIAEIINTRHTDLPAVEELLAQTSTAREALRIWISILWGWMRSYESLTQPLLEASENNYSSPLGVHCSAIITNMDHLIKRAQEEGDVREDVTGMSLYHAVLGLAWASKNLESADSLLILLEKGWSV</sequence>
<dbReference type="PROSITE" id="PS50977">
    <property type="entry name" value="HTH_TETR_2"/>
    <property type="match status" value="1"/>
</dbReference>
<dbReference type="PANTHER" id="PTHR30055:SF234">
    <property type="entry name" value="HTH-TYPE TRANSCRIPTIONAL REGULATOR BETI"/>
    <property type="match status" value="1"/>
</dbReference>
<keyword evidence="3" id="KW-0804">Transcription</keyword>
<keyword evidence="1" id="KW-0805">Transcription regulation</keyword>
<dbReference type="SUPFAM" id="SSF46689">
    <property type="entry name" value="Homeodomain-like"/>
    <property type="match status" value="1"/>
</dbReference>
<organism evidence="6 7">
    <name type="scientific">Rothia amarae</name>
    <dbReference type="NCBI Taxonomy" id="169480"/>
    <lineage>
        <taxon>Bacteria</taxon>
        <taxon>Bacillati</taxon>
        <taxon>Actinomycetota</taxon>
        <taxon>Actinomycetes</taxon>
        <taxon>Micrococcales</taxon>
        <taxon>Micrococcaceae</taxon>
        <taxon>Rothia</taxon>
    </lineage>
</organism>
<dbReference type="PRINTS" id="PR00455">
    <property type="entry name" value="HTHTETR"/>
</dbReference>
<dbReference type="Pfam" id="PF21597">
    <property type="entry name" value="TetR_C_43"/>
    <property type="match status" value="1"/>
</dbReference>
<dbReference type="AlphaFoldDB" id="A0A7H2BIZ1"/>
<gene>
    <name evidence="6" type="ORF">IDM48_09785</name>
</gene>
<dbReference type="InterPro" id="IPR050109">
    <property type="entry name" value="HTH-type_TetR-like_transc_reg"/>
</dbReference>
<evidence type="ECO:0000313" key="7">
    <source>
        <dbReference type="Proteomes" id="UP000516421"/>
    </source>
</evidence>
<dbReference type="GO" id="GO:0000976">
    <property type="term" value="F:transcription cis-regulatory region binding"/>
    <property type="evidence" value="ECO:0007669"/>
    <property type="project" value="TreeGrafter"/>
</dbReference>
<dbReference type="InterPro" id="IPR009057">
    <property type="entry name" value="Homeodomain-like_sf"/>
</dbReference>
<dbReference type="Gene3D" id="1.10.357.10">
    <property type="entry name" value="Tetracycline Repressor, domain 2"/>
    <property type="match status" value="1"/>
</dbReference>
<feature type="DNA-binding region" description="H-T-H motif" evidence="4">
    <location>
        <begin position="28"/>
        <end position="47"/>
    </location>
</feature>
<name>A0A7H2BIZ1_9MICC</name>
<dbReference type="SUPFAM" id="SSF48498">
    <property type="entry name" value="Tetracyclin repressor-like, C-terminal domain"/>
    <property type="match status" value="1"/>
</dbReference>
<proteinExistence type="predicted"/>
<accession>A0A7H2BIZ1</accession>
<dbReference type="RefSeq" id="WP_190617169.1">
    <property type="nucleotide sequence ID" value="NZ_CP061538.1"/>
</dbReference>
<keyword evidence="2 4" id="KW-0238">DNA-binding</keyword>
<feature type="domain" description="HTH tetR-type" evidence="5">
    <location>
        <begin position="6"/>
        <end position="65"/>
    </location>
</feature>
<dbReference type="EMBL" id="CP061538">
    <property type="protein sequence ID" value="QNV39637.1"/>
    <property type="molecule type" value="Genomic_DNA"/>
</dbReference>
<evidence type="ECO:0000259" key="5">
    <source>
        <dbReference type="PROSITE" id="PS50977"/>
    </source>
</evidence>
<dbReference type="InterPro" id="IPR036271">
    <property type="entry name" value="Tet_transcr_reg_TetR-rel_C_sf"/>
</dbReference>
<dbReference type="InterPro" id="IPR049445">
    <property type="entry name" value="TetR_SbtR-like_C"/>
</dbReference>
<evidence type="ECO:0000256" key="1">
    <source>
        <dbReference type="ARBA" id="ARBA00023015"/>
    </source>
</evidence>
<evidence type="ECO:0000256" key="2">
    <source>
        <dbReference type="ARBA" id="ARBA00023125"/>
    </source>
</evidence>